<evidence type="ECO:0000256" key="8">
    <source>
        <dbReference type="ARBA" id="ARBA00022842"/>
    </source>
</evidence>
<evidence type="ECO:0000256" key="1">
    <source>
        <dbReference type="ARBA" id="ARBA00001936"/>
    </source>
</evidence>
<comment type="cofactor">
    <cofactor evidence="2">
        <name>Mg(2+)</name>
        <dbReference type="ChEBI" id="CHEBI:18420"/>
    </cofactor>
</comment>
<dbReference type="CDD" id="cd00143">
    <property type="entry name" value="PP2Cc"/>
    <property type="match status" value="1"/>
</dbReference>
<evidence type="ECO:0000256" key="5">
    <source>
        <dbReference type="ARBA" id="ARBA00022682"/>
    </source>
</evidence>
<dbReference type="SUPFAM" id="SSF81606">
    <property type="entry name" value="PP2C-like"/>
    <property type="match status" value="1"/>
</dbReference>
<evidence type="ECO:0000256" key="7">
    <source>
        <dbReference type="ARBA" id="ARBA00022801"/>
    </source>
</evidence>
<dbReference type="SMART" id="SM00332">
    <property type="entry name" value="PP2Cc"/>
    <property type="match status" value="1"/>
</dbReference>
<organism evidence="15 16">
    <name type="scientific">Jatropha curcas</name>
    <name type="common">Barbados nut</name>
    <dbReference type="NCBI Taxonomy" id="180498"/>
    <lineage>
        <taxon>Eukaryota</taxon>
        <taxon>Viridiplantae</taxon>
        <taxon>Streptophyta</taxon>
        <taxon>Embryophyta</taxon>
        <taxon>Tracheophyta</taxon>
        <taxon>Spermatophyta</taxon>
        <taxon>Magnoliopsida</taxon>
        <taxon>eudicotyledons</taxon>
        <taxon>Gunneridae</taxon>
        <taxon>Pentapetalae</taxon>
        <taxon>rosids</taxon>
        <taxon>fabids</taxon>
        <taxon>Malpighiales</taxon>
        <taxon>Euphorbiaceae</taxon>
        <taxon>Crotonoideae</taxon>
        <taxon>Jatropheae</taxon>
        <taxon>Jatropha</taxon>
    </lineage>
</organism>
<dbReference type="EC" id="3.1.3.16" evidence="4"/>
<dbReference type="FunFam" id="3.60.40.10:FF:000025">
    <property type="entry name" value="Protein phosphatase 2C 16"/>
    <property type="match status" value="1"/>
</dbReference>
<dbReference type="InterPro" id="IPR001932">
    <property type="entry name" value="PPM-type_phosphatase-like_dom"/>
</dbReference>
<dbReference type="KEGG" id="jcu:105637917"/>
<evidence type="ECO:0000256" key="10">
    <source>
        <dbReference type="ARBA" id="ARBA00023211"/>
    </source>
</evidence>
<gene>
    <name evidence="15" type="ORF">JCGZ_07441</name>
</gene>
<evidence type="ECO:0000256" key="3">
    <source>
        <dbReference type="ARBA" id="ARBA00006702"/>
    </source>
</evidence>
<dbReference type="InterPro" id="IPR036457">
    <property type="entry name" value="PPM-type-like_dom_sf"/>
</dbReference>
<evidence type="ECO:0000256" key="12">
    <source>
        <dbReference type="ARBA" id="ARBA00048336"/>
    </source>
</evidence>
<dbReference type="AlphaFoldDB" id="A0A067KNK7"/>
<comment type="similarity">
    <text evidence="3 13">Belongs to the PP2C family.</text>
</comment>
<dbReference type="InterPro" id="IPR000222">
    <property type="entry name" value="PP2C_BS"/>
</dbReference>
<dbReference type="PROSITE" id="PS01032">
    <property type="entry name" value="PPM_1"/>
    <property type="match status" value="1"/>
</dbReference>
<evidence type="ECO:0000313" key="15">
    <source>
        <dbReference type="EMBL" id="KDP33870.1"/>
    </source>
</evidence>
<dbReference type="GO" id="GO:0046872">
    <property type="term" value="F:metal ion binding"/>
    <property type="evidence" value="ECO:0007669"/>
    <property type="project" value="UniProtKB-KW"/>
</dbReference>
<reference evidence="15 16" key="1">
    <citation type="journal article" date="2014" name="PLoS ONE">
        <title>Global Analysis of Gene Expression Profiles in Physic Nut (Jatropha curcas L.) Seedlings Exposed to Salt Stress.</title>
        <authorList>
            <person name="Zhang L."/>
            <person name="Zhang C."/>
            <person name="Wu P."/>
            <person name="Chen Y."/>
            <person name="Li M."/>
            <person name="Jiang H."/>
            <person name="Wu G."/>
        </authorList>
    </citation>
    <scope>NUCLEOTIDE SEQUENCE [LARGE SCALE GENOMIC DNA]</scope>
    <source>
        <strain evidence="16">cv. GZQX0401</strain>
        <tissue evidence="15">Young leaves</tissue>
    </source>
</reference>
<comment type="catalytic activity">
    <reaction evidence="11">
        <text>O-phospho-L-seryl-[protein] + H2O = L-seryl-[protein] + phosphate</text>
        <dbReference type="Rhea" id="RHEA:20629"/>
        <dbReference type="Rhea" id="RHEA-COMP:9863"/>
        <dbReference type="Rhea" id="RHEA-COMP:11604"/>
        <dbReference type="ChEBI" id="CHEBI:15377"/>
        <dbReference type="ChEBI" id="CHEBI:29999"/>
        <dbReference type="ChEBI" id="CHEBI:43474"/>
        <dbReference type="ChEBI" id="CHEBI:83421"/>
        <dbReference type="EC" id="3.1.3.16"/>
    </reaction>
</comment>
<feature type="domain" description="PPM-type phosphatase" evidence="14">
    <location>
        <begin position="216"/>
        <end position="532"/>
    </location>
</feature>
<name>A0A067KNK7_JATCU</name>
<evidence type="ECO:0000256" key="9">
    <source>
        <dbReference type="ARBA" id="ARBA00022912"/>
    </source>
</evidence>
<evidence type="ECO:0000256" key="11">
    <source>
        <dbReference type="ARBA" id="ARBA00047761"/>
    </source>
</evidence>
<evidence type="ECO:0000256" key="13">
    <source>
        <dbReference type="RuleBase" id="RU003465"/>
    </source>
</evidence>
<accession>A0A067KNK7</accession>
<dbReference type="OrthoDB" id="10264738at2759"/>
<dbReference type="GO" id="GO:0004722">
    <property type="term" value="F:protein serine/threonine phosphatase activity"/>
    <property type="evidence" value="ECO:0007669"/>
    <property type="project" value="UniProtKB-EC"/>
</dbReference>
<dbReference type="Proteomes" id="UP000027138">
    <property type="component" value="Unassembled WGS sequence"/>
</dbReference>
<keyword evidence="10" id="KW-0464">Manganese</keyword>
<dbReference type="GO" id="GO:0009738">
    <property type="term" value="P:abscisic acid-activated signaling pathway"/>
    <property type="evidence" value="ECO:0007669"/>
    <property type="project" value="UniProtKB-KW"/>
</dbReference>
<dbReference type="Pfam" id="PF00481">
    <property type="entry name" value="PP2C"/>
    <property type="match status" value="1"/>
</dbReference>
<evidence type="ECO:0000256" key="6">
    <source>
        <dbReference type="ARBA" id="ARBA00022723"/>
    </source>
</evidence>
<evidence type="ECO:0000313" key="16">
    <source>
        <dbReference type="Proteomes" id="UP000027138"/>
    </source>
</evidence>
<keyword evidence="16" id="KW-1185">Reference proteome</keyword>
<protein>
    <recommendedName>
        <fullName evidence="4">protein-serine/threonine phosphatase</fullName>
        <ecNumber evidence="4">3.1.3.16</ecNumber>
    </recommendedName>
</protein>
<sequence>MNSIEEISAAVALPFSIDKLICNKSSVPTHKEISGLKRTADKTILISNPIRKANMPFESVRDKNEGYSNSSMEREINHRASVVEDVSSRERNEDYELISFVDDQMLENICSQSVASDTGSICWEEPLSLDTNSNRNSMDIEGMVGNFEMIAKPCVRESYVELETLDDIVPVAAGIRGEDGYRSHPKLSAVLPEVPEEKKVTMTSSFSIFESNNTPLWGFTSICGRRPEMEDAFAAVPRLLHIPTQILMDEECDHVLNGTNQKLSYFTAHFYGVYDGHGGSQVANYCSERMHLALAEEIESLYGGDNRNSWQEKWKKAFSNCFLKVDAETGESCRGTRESNTDDSKVQLEPIAPETVGSTAVVTIVCPTYIIVANCGDSRAVLCRGKVAMPLSVDHKPDREDEYTRIEAAGGKIIQWNGSRVFGVLAMSRSIGDRYLKPWIVPDPEVMFVPREKDDECLILASDGLWDVMTNQEVCDIARRRILLWHKRNGDTLSATRADGVDPAAQAAAEYLSKLALQKGSKDNVTVIVVDLKAQRKFKRKKVDSN</sequence>
<dbReference type="PANTHER" id="PTHR47992">
    <property type="entry name" value="PROTEIN PHOSPHATASE"/>
    <property type="match status" value="1"/>
</dbReference>
<keyword evidence="9 13" id="KW-0904">Protein phosphatase</keyword>
<dbReference type="Gene3D" id="3.60.40.10">
    <property type="entry name" value="PPM-type phosphatase domain"/>
    <property type="match status" value="1"/>
</dbReference>
<comment type="cofactor">
    <cofactor evidence="1">
        <name>Mn(2+)</name>
        <dbReference type="ChEBI" id="CHEBI:29035"/>
    </cofactor>
</comment>
<dbReference type="PROSITE" id="PS51746">
    <property type="entry name" value="PPM_2"/>
    <property type="match status" value="1"/>
</dbReference>
<comment type="catalytic activity">
    <reaction evidence="12">
        <text>O-phospho-L-threonyl-[protein] + H2O = L-threonyl-[protein] + phosphate</text>
        <dbReference type="Rhea" id="RHEA:47004"/>
        <dbReference type="Rhea" id="RHEA-COMP:11060"/>
        <dbReference type="Rhea" id="RHEA-COMP:11605"/>
        <dbReference type="ChEBI" id="CHEBI:15377"/>
        <dbReference type="ChEBI" id="CHEBI:30013"/>
        <dbReference type="ChEBI" id="CHEBI:43474"/>
        <dbReference type="ChEBI" id="CHEBI:61977"/>
        <dbReference type="EC" id="3.1.3.16"/>
    </reaction>
</comment>
<keyword evidence="7 13" id="KW-0378">Hydrolase</keyword>
<dbReference type="STRING" id="180498.A0A067KNK7"/>
<proteinExistence type="inferred from homology"/>
<evidence type="ECO:0000256" key="4">
    <source>
        <dbReference type="ARBA" id="ARBA00013081"/>
    </source>
</evidence>
<evidence type="ECO:0000256" key="2">
    <source>
        <dbReference type="ARBA" id="ARBA00001946"/>
    </source>
</evidence>
<dbReference type="EMBL" id="KK914539">
    <property type="protein sequence ID" value="KDP33870.1"/>
    <property type="molecule type" value="Genomic_DNA"/>
</dbReference>
<keyword evidence="6" id="KW-0479">Metal-binding</keyword>
<evidence type="ECO:0000259" key="14">
    <source>
        <dbReference type="PROSITE" id="PS51746"/>
    </source>
</evidence>
<keyword evidence="5" id="KW-0938">Abscisic acid signaling pathway</keyword>
<keyword evidence="8" id="KW-0460">Magnesium</keyword>
<dbReference type="InterPro" id="IPR015655">
    <property type="entry name" value="PP2C"/>
</dbReference>